<organism evidence="1">
    <name type="scientific">marine sediment metagenome</name>
    <dbReference type="NCBI Taxonomy" id="412755"/>
    <lineage>
        <taxon>unclassified sequences</taxon>
        <taxon>metagenomes</taxon>
        <taxon>ecological metagenomes</taxon>
    </lineage>
</organism>
<evidence type="ECO:0000313" key="1">
    <source>
        <dbReference type="EMBL" id="KKL71303.1"/>
    </source>
</evidence>
<protein>
    <submittedName>
        <fullName evidence="1">Uncharacterized protein</fullName>
    </submittedName>
</protein>
<sequence length="92" mass="10755">MTKMPKNPYLDPLRDYDCSPVMALSSGFDEGAKAQRELRKDYRKVPSAAEISAKVLTLISIWSMELSEEDKAGTMFEWWLAEELHRWLMEER</sequence>
<dbReference type="AlphaFoldDB" id="A0A0F9EBA5"/>
<accession>A0A0F9EBA5</accession>
<proteinExistence type="predicted"/>
<comment type="caution">
    <text evidence="1">The sequence shown here is derived from an EMBL/GenBank/DDBJ whole genome shotgun (WGS) entry which is preliminary data.</text>
</comment>
<name>A0A0F9EBA5_9ZZZZ</name>
<dbReference type="EMBL" id="LAZR01025634">
    <property type="protein sequence ID" value="KKL71303.1"/>
    <property type="molecule type" value="Genomic_DNA"/>
</dbReference>
<reference evidence="1" key="1">
    <citation type="journal article" date="2015" name="Nature">
        <title>Complex archaea that bridge the gap between prokaryotes and eukaryotes.</title>
        <authorList>
            <person name="Spang A."/>
            <person name="Saw J.H."/>
            <person name="Jorgensen S.L."/>
            <person name="Zaremba-Niedzwiedzka K."/>
            <person name="Martijn J."/>
            <person name="Lind A.E."/>
            <person name="van Eijk R."/>
            <person name="Schleper C."/>
            <person name="Guy L."/>
            <person name="Ettema T.J."/>
        </authorList>
    </citation>
    <scope>NUCLEOTIDE SEQUENCE</scope>
</reference>
<gene>
    <name evidence="1" type="ORF">LCGC14_2096230</name>
</gene>